<dbReference type="InterPro" id="IPR012337">
    <property type="entry name" value="RNaseH-like_sf"/>
</dbReference>
<evidence type="ECO:0000313" key="2">
    <source>
        <dbReference type="EMBL" id="RXZ45692.1"/>
    </source>
</evidence>
<dbReference type="Gene3D" id="3.30.420.10">
    <property type="entry name" value="Ribonuclease H-like superfamily/Ribonuclease H"/>
    <property type="match status" value="1"/>
</dbReference>
<dbReference type="CDD" id="cd06141">
    <property type="entry name" value="WRN_exo"/>
    <property type="match status" value="1"/>
</dbReference>
<dbReference type="PANTHER" id="PTHR47765:SF2">
    <property type="entry name" value="EXONUCLEASE MUT-7 HOMOLOG"/>
    <property type="match status" value="1"/>
</dbReference>
<dbReference type="InterPro" id="IPR052408">
    <property type="entry name" value="Exonuclease_MUT-7-like"/>
</dbReference>
<organism evidence="2 3">
    <name type="scientific">Crenobacter cavernae</name>
    <dbReference type="NCBI Taxonomy" id="2290923"/>
    <lineage>
        <taxon>Bacteria</taxon>
        <taxon>Pseudomonadati</taxon>
        <taxon>Pseudomonadota</taxon>
        <taxon>Betaproteobacteria</taxon>
        <taxon>Neisseriales</taxon>
        <taxon>Neisseriaceae</taxon>
        <taxon>Crenobacter</taxon>
    </lineage>
</organism>
<dbReference type="EMBL" id="REGR01000001">
    <property type="protein sequence ID" value="RXZ45692.1"/>
    <property type="molecule type" value="Genomic_DNA"/>
</dbReference>
<reference evidence="2 3" key="1">
    <citation type="submission" date="2018-10" db="EMBL/GenBank/DDBJ databases">
        <title>Draft genome of Fastidiocella sp. strain 375T, a bacterium isolated from a karstic cave dripping water.</title>
        <authorList>
            <person name="Coelho C."/>
            <person name="Verissimo A."/>
            <person name="Tiago I."/>
        </authorList>
    </citation>
    <scope>NUCLEOTIDE SEQUENCE [LARGE SCALE GENOMIC DNA]</scope>
    <source>
        <strain evidence="2 3">CAVE-375</strain>
    </source>
</reference>
<dbReference type="Proteomes" id="UP000290682">
    <property type="component" value="Unassembled WGS sequence"/>
</dbReference>
<dbReference type="GO" id="GO:0004527">
    <property type="term" value="F:exonuclease activity"/>
    <property type="evidence" value="ECO:0007669"/>
    <property type="project" value="UniProtKB-KW"/>
</dbReference>
<dbReference type="Pfam" id="PF01612">
    <property type="entry name" value="DNA_pol_A_exo1"/>
    <property type="match status" value="1"/>
</dbReference>
<dbReference type="InterPro" id="IPR036397">
    <property type="entry name" value="RNaseH_sf"/>
</dbReference>
<name>A0ABY0FJ89_9NEIS</name>
<dbReference type="SMART" id="SM00474">
    <property type="entry name" value="35EXOc"/>
    <property type="match status" value="1"/>
</dbReference>
<evidence type="ECO:0000313" key="3">
    <source>
        <dbReference type="Proteomes" id="UP000290682"/>
    </source>
</evidence>
<accession>A0ABY0FJ89</accession>
<dbReference type="PANTHER" id="PTHR47765">
    <property type="entry name" value="3'-5' EXONUCLEASE DOMAIN-CONTAINING PROTEIN"/>
    <property type="match status" value="1"/>
</dbReference>
<proteinExistence type="predicted"/>
<comment type="caution">
    <text evidence="2">The sequence shown here is derived from an EMBL/GenBank/DDBJ whole genome shotgun (WGS) entry which is preliminary data.</text>
</comment>
<gene>
    <name evidence="2" type="ORF">EBB06_01820</name>
</gene>
<feature type="domain" description="3'-5' exonuclease" evidence="1">
    <location>
        <begin position="5"/>
        <end position="178"/>
    </location>
</feature>
<dbReference type="InterPro" id="IPR002562">
    <property type="entry name" value="3'-5'_exonuclease_dom"/>
</dbReference>
<keyword evidence="2" id="KW-0269">Exonuclease</keyword>
<keyword evidence="2" id="KW-0540">Nuclease</keyword>
<protein>
    <submittedName>
        <fullName evidence="2">3'-5' exonuclease domain-containing protein 2</fullName>
    </submittedName>
</protein>
<keyword evidence="2" id="KW-0378">Hydrolase</keyword>
<keyword evidence="3" id="KW-1185">Reference proteome</keyword>
<evidence type="ECO:0000259" key="1">
    <source>
        <dbReference type="SMART" id="SM00474"/>
    </source>
</evidence>
<sequence length="178" mass="19209">MRDAVVLVCDEATMHAACRQLLEQPVLGFDTESRPTFRVGEVSTGPHLLQLATPSQAYLFQLEKLGDLAPLRALMAAPMVHKVGFGLSSDKVLLKSKLDIDCAAVHDIGTLFRQAGARHTVGAVQAVAQLFGRHYRKSKRLSTSNWASATLSDAQCLYAANDAYVALRVYLALAGGAR</sequence>
<dbReference type="SUPFAM" id="SSF53098">
    <property type="entry name" value="Ribonuclease H-like"/>
    <property type="match status" value="1"/>
</dbReference>